<dbReference type="PRINTS" id="PR00131">
    <property type="entry name" value="GLHYDRLASE1"/>
</dbReference>
<organism evidence="5 6">
    <name type="scientific">Companilactobacillus halodurans</name>
    <dbReference type="NCBI Taxonomy" id="2584183"/>
    <lineage>
        <taxon>Bacteria</taxon>
        <taxon>Bacillati</taxon>
        <taxon>Bacillota</taxon>
        <taxon>Bacilli</taxon>
        <taxon>Lactobacillales</taxon>
        <taxon>Lactobacillaceae</taxon>
        <taxon>Companilactobacillus</taxon>
    </lineage>
</organism>
<sequence>MSDLFPKGFLIGGAIAANQAEGAFDKDGKGLSTADIQPYLPGVDKKKLYFNNMDSNTFDEYINGDFYYPKRNAVHFYDRYKEYIDKLSEMDCQVLRLSVAWTRIFPNGDDDEPLEDGLKFYQDLFEYMKKKGIEPIVTINHYELPLKLVTKYGGWANHKLIDLFVKYSKVIINRYHDLVKYWIVINQINLVHLEAFASLGVIYDKVDNYEKVKYQAIHHQFVASATVTKFAHELDSTLKMGVMMADYTTYPMTPSPEDTELNFERNRMQYFFSDVLIRGKYPQYALNYFKANDIKLDILDSELTVINENTADFLCVSYYYSNVIDSKKDNMNPASVEPNPYINANEWGWGINPKGLYICLSQYWDRYQIPIMIGENGFGFNDVLTKDNKIHDEYRIDYTKKHLAAVLKAINNGANIFAYCSWAPFDIISAGTAEMDKRYGFIYVDYDNYGKGSGRLIEKDSFNWYKKTIDSRGSNLHE</sequence>
<reference evidence="5 6" key="1">
    <citation type="journal article" date="2019" name="Syst. Appl. Microbiol.">
        <title>Polyphasic characterization of two novel Lactobacillus spp. isolated from blown salami packages: Description of Lactobacillus halodurans sp. nov. and Lactobacillus salsicarnum sp. nov.</title>
        <authorList>
            <person name="Schuster J.A."/>
            <person name="Klingl A."/>
            <person name="Vogel R.F."/>
            <person name="Ehrmann M.A."/>
        </authorList>
    </citation>
    <scope>NUCLEOTIDE SEQUENCE [LARGE SCALE GENOMIC DNA]</scope>
    <source>
        <strain evidence="5 6">TMW 1.2172</strain>
    </source>
</reference>
<evidence type="ECO:0000313" key="6">
    <source>
        <dbReference type="Proteomes" id="UP000414364"/>
    </source>
</evidence>
<gene>
    <name evidence="5" type="ORF">FHL06_12480</name>
</gene>
<evidence type="ECO:0000256" key="2">
    <source>
        <dbReference type="ARBA" id="ARBA00022801"/>
    </source>
</evidence>
<evidence type="ECO:0000256" key="1">
    <source>
        <dbReference type="ARBA" id="ARBA00010838"/>
    </source>
</evidence>
<dbReference type="AlphaFoldDB" id="A0A5P0ZSE4"/>
<dbReference type="Gene3D" id="3.20.20.80">
    <property type="entry name" value="Glycosidases"/>
    <property type="match status" value="1"/>
</dbReference>
<dbReference type="InterPro" id="IPR017853">
    <property type="entry name" value="GH"/>
</dbReference>
<dbReference type="GO" id="GO:0005829">
    <property type="term" value="C:cytosol"/>
    <property type="evidence" value="ECO:0007669"/>
    <property type="project" value="TreeGrafter"/>
</dbReference>
<keyword evidence="2 5" id="KW-0378">Hydrolase</keyword>
<dbReference type="EMBL" id="VDFP01000077">
    <property type="protein sequence ID" value="MQS77134.1"/>
    <property type="molecule type" value="Genomic_DNA"/>
</dbReference>
<evidence type="ECO:0000256" key="4">
    <source>
        <dbReference type="RuleBase" id="RU003690"/>
    </source>
</evidence>
<dbReference type="Pfam" id="PF00232">
    <property type="entry name" value="Glyco_hydro_1"/>
    <property type="match status" value="1"/>
</dbReference>
<accession>A0A5P0ZSE4</accession>
<evidence type="ECO:0000313" key="5">
    <source>
        <dbReference type="EMBL" id="MQS77134.1"/>
    </source>
</evidence>
<dbReference type="GO" id="GO:0008422">
    <property type="term" value="F:beta-glucosidase activity"/>
    <property type="evidence" value="ECO:0007669"/>
    <property type="project" value="TreeGrafter"/>
</dbReference>
<dbReference type="GO" id="GO:0016052">
    <property type="term" value="P:carbohydrate catabolic process"/>
    <property type="evidence" value="ECO:0007669"/>
    <property type="project" value="TreeGrafter"/>
</dbReference>
<protein>
    <submittedName>
        <fullName evidence="5">Glycoside hydrolase family 1 protein</fullName>
    </submittedName>
</protein>
<dbReference type="InterPro" id="IPR001360">
    <property type="entry name" value="Glyco_hydro_1"/>
</dbReference>
<dbReference type="Proteomes" id="UP000414364">
    <property type="component" value="Unassembled WGS sequence"/>
</dbReference>
<evidence type="ECO:0000256" key="3">
    <source>
        <dbReference type="ARBA" id="ARBA00023295"/>
    </source>
</evidence>
<comment type="caution">
    <text evidence="5">The sequence shown here is derived from an EMBL/GenBank/DDBJ whole genome shotgun (WGS) entry which is preliminary data.</text>
</comment>
<dbReference type="RefSeq" id="WP_153386907.1">
    <property type="nucleotide sequence ID" value="NZ_VDFP01000077.1"/>
</dbReference>
<dbReference type="FunFam" id="3.20.20.80:FF:000004">
    <property type="entry name" value="Beta-glucosidase 6-phospho-beta-glucosidase"/>
    <property type="match status" value="1"/>
</dbReference>
<proteinExistence type="inferred from homology"/>
<dbReference type="SUPFAM" id="SSF51445">
    <property type="entry name" value="(Trans)glycosidases"/>
    <property type="match status" value="1"/>
</dbReference>
<dbReference type="PANTHER" id="PTHR10353">
    <property type="entry name" value="GLYCOSYL HYDROLASE"/>
    <property type="match status" value="1"/>
</dbReference>
<name>A0A5P0ZSE4_9LACO</name>
<keyword evidence="3" id="KW-0326">Glycosidase</keyword>
<dbReference type="PANTHER" id="PTHR10353:SF122">
    <property type="entry name" value="6-PHOSPHO-BETA-GLUCOSIDASE ASCB-RELATED"/>
    <property type="match status" value="1"/>
</dbReference>
<comment type="similarity">
    <text evidence="1 4">Belongs to the glycosyl hydrolase 1 family.</text>
</comment>